<sequence length="302" mass="30782">MFAVQYHHYGDPSVLEVGDRPEPHAGPGAVRIRVLAVSVNPIDRLLRAGHLREVFPLPLPTVPGRDAVGIVDEIGEGVGDTAIGEKVFGLGGISDTTAEFAVVTAWAPVPPTWTDEQAAAAGLASVTALRALEALGDLAGATLLIDGAAGAVGSAAAAFALAESARVIGTARGTNHERLRALGVIPVTYGDGLRERVRAVAPNGVDLALDAAGAGSLPRLVELVGDVDRVVTVADHQRAGELGVRIANADNDSSLLRRAAASGAAGHYTPDVSEVLPFREAADAHTRSGAGAGKIVIRLAGQ</sequence>
<dbReference type="CDD" id="cd05289">
    <property type="entry name" value="MDR_like_2"/>
    <property type="match status" value="1"/>
</dbReference>
<dbReference type="InterPro" id="IPR036291">
    <property type="entry name" value="NAD(P)-bd_dom_sf"/>
</dbReference>
<dbReference type="SUPFAM" id="SSF51735">
    <property type="entry name" value="NAD(P)-binding Rossmann-fold domains"/>
    <property type="match status" value="1"/>
</dbReference>
<name>A0A938Y547_9ACTN</name>
<evidence type="ECO:0000313" key="4">
    <source>
        <dbReference type="Proteomes" id="UP000663792"/>
    </source>
</evidence>
<dbReference type="Pfam" id="PF13602">
    <property type="entry name" value="ADH_zinc_N_2"/>
    <property type="match status" value="1"/>
</dbReference>
<dbReference type="PANTHER" id="PTHR44154">
    <property type="entry name" value="QUINONE OXIDOREDUCTASE"/>
    <property type="match status" value="1"/>
</dbReference>
<dbReference type="InterPro" id="IPR020843">
    <property type="entry name" value="ER"/>
</dbReference>
<dbReference type="SUPFAM" id="SSF50129">
    <property type="entry name" value="GroES-like"/>
    <property type="match status" value="1"/>
</dbReference>
<proteinExistence type="predicted"/>
<evidence type="ECO:0000259" key="2">
    <source>
        <dbReference type="SMART" id="SM00829"/>
    </source>
</evidence>
<dbReference type="SMART" id="SM00829">
    <property type="entry name" value="PKS_ER"/>
    <property type="match status" value="1"/>
</dbReference>
<comment type="caution">
    <text evidence="3">The sequence shown here is derived from an EMBL/GenBank/DDBJ whole genome shotgun (WGS) entry which is preliminary data.</text>
</comment>
<dbReference type="RefSeq" id="WP_407940064.1">
    <property type="nucleotide sequence ID" value="NZ_JAERWK010000003.1"/>
</dbReference>
<accession>A0A938Y547</accession>
<dbReference type="Pfam" id="PF08240">
    <property type="entry name" value="ADH_N"/>
    <property type="match status" value="1"/>
</dbReference>
<dbReference type="Gene3D" id="3.40.50.720">
    <property type="entry name" value="NAD(P)-binding Rossmann-like Domain"/>
    <property type="match status" value="1"/>
</dbReference>
<reference evidence="3" key="1">
    <citation type="submission" date="2021-01" db="EMBL/GenBank/DDBJ databases">
        <title>YIM 132084 draft genome.</title>
        <authorList>
            <person name="An D."/>
        </authorList>
    </citation>
    <scope>NUCLEOTIDE SEQUENCE</scope>
    <source>
        <strain evidence="3">YIM 132084</strain>
    </source>
</reference>
<dbReference type="InterPro" id="IPR013154">
    <property type="entry name" value="ADH-like_N"/>
</dbReference>
<feature type="domain" description="Enoyl reductase (ER)" evidence="2">
    <location>
        <begin position="10"/>
        <end position="297"/>
    </location>
</feature>
<dbReference type="AlphaFoldDB" id="A0A938Y547"/>
<dbReference type="EMBL" id="JAERWK010000003">
    <property type="protein sequence ID" value="MBM9465945.1"/>
    <property type="molecule type" value="Genomic_DNA"/>
</dbReference>
<dbReference type="PANTHER" id="PTHR44154:SF1">
    <property type="entry name" value="QUINONE OXIDOREDUCTASE"/>
    <property type="match status" value="1"/>
</dbReference>
<gene>
    <name evidence="3" type="ORF">JL106_01460</name>
</gene>
<dbReference type="Gene3D" id="3.90.180.10">
    <property type="entry name" value="Medium-chain alcohol dehydrogenases, catalytic domain"/>
    <property type="match status" value="1"/>
</dbReference>
<protein>
    <submittedName>
        <fullName evidence="3">NADP-dependent oxidoreductase</fullName>
    </submittedName>
</protein>
<keyword evidence="4" id="KW-1185">Reference proteome</keyword>
<keyword evidence="1" id="KW-0521">NADP</keyword>
<evidence type="ECO:0000313" key="3">
    <source>
        <dbReference type="EMBL" id="MBM9465945.1"/>
    </source>
</evidence>
<dbReference type="InterPro" id="IPR011032">
    <property type="entry name" value="GroES-like_sf"/>
</dbReference>
<dbReference type="GO" id="GO:0016491">
    <property type="term" value="F:oxidoreductase activity"/>
    <property type="evidence" value="ECO:0007669"/>
    <property type="project" value="InterPro"/>
</dbReference>
<dbReference type="Proteomes" id="UP000663792">
    <property type="component" value="Unassembled WGS sequence"/>
</dbReference>
<organism evidence="3 4">
    <name type="scientific">Nakamurella leprariae</name>
    <dbReference type="NCBI Taxonomy" id="2803911"/>
    <lineage>
        <taxon>Bacteria</taxon>
        <taxon>Bacillati</taxon>
        <taxon>Actinomycetota</taxon>
        <taxon>Actinomycetes</taxon>
        <taxon>Nakamurellales</taxon>
        <taxon>Nakamurellaceae</taxon>
        <taxon>Nakamurella</taxon>
    </lineage>
</organism>
<evidence type="ECO:0000256" key="1">
    <source>
        <dbReference type="ARBA" id="ARBA00022857"/>
    </source>
</evidence>
<dbReference type="InterPro" id="IPR051603">
    <property type="entry name" value="Zinc-ADH_QOR/CCCR"/>
</dbReference>